<dbReference type="InterPro" id="IPR007219">
    <property type="entry name" value="XnlR_reg_dom"/>
</dbReference>
<dbReference type="InterPro" id="IPR051089">
    <property type="entry name" value="prtT"/>
</dbReference>
<dbReference type="PANTHER" id="PTHR31845:SF17">
    <property type="entry name" value="ZN(II)2CYS6 TRANSCRIPTION FACTOR (EUROFUNG)"/>
    <property type="match status" value="1"/>
</dbReference>
<evidence type="ECO:0000256" key="3">
    <source>
        <dbReference type="ARBA" id="ARBA00022692"/>
    </source>
</evidence>
<gene>
    <name evidence="13" type="ORF">SUNI508_11478</name>
</gene>
<evidence type="ECO:0000256" key="6">
    <source>
        <dbReference type="ARBA" id="ARBA00023125"/>
    </source>
</evidence>
<evidence type="ECO:0000256" key="4">
    <source>
        <dbReference type="ARBA" id="ARBA00022989"/>
    </source>
</evidence>
<evidence type="ECO:0000256" key="11">
    <source>
        <dbReference type="SAM" id="Phobius"/>
    </source>
</evidence>
<reference evidence="13 14" key="1">
    <citation type="journal article" date="2024" name="J. Plant Pathol.">
        <title>Sequence and assembly of the genome of Seiridium unicorne, isolate CBS 538.82, causal agent of cypress canker disease.</title>
        <authorList>
            <person name="Scali E."/>
            <person name="Rocca G.D."/>
            <person name="Danti R."/>
            <person name="Garbelotto M."/>
            <person name="Barberini S."/>
            <person name="Baroncelli R."/>
            <person name="Emiliani G."/>
        </authorList>
    </citation>
    <scope>NUCLEOTIDE SEQUENCE [LARGE SCALE GENOMIC DNA]</scope>
    <source>
        <strain evidence="13 14">BM-138-508</strain>
    </source>
</reference>
<keyword evidence="8" id="KW-0804">Transcription</keyword>
<dbReference type="CDD" id="cd12148">
    <property type="entry name" value="fungal_TF_MHR"/>
    <property type="match status" value="1"/>
</dbReference>
<keyword evidence="3 11" id="KW-0812">Transmembrane</keyword>
<keyword evidence="7 11" id="KW-0472">Membrane</keyword>
<keyword evidence="4 11" id="KW-1133">Transmembrane helix</keyword>
<evidence type="ECO:0000259" key="12">
    <source>
        <dbReference type="SMART" id="SM00906"/>
    </source>
</evidence>
<evidence type="ECO:0000256" key="10">
    <source>
        <dbReference type="SAM" id="MobiDB-lite"/>
    </source>
</evidence>
<feature type="domain" description="Xylanolytic transcriptional activator regulatory" evidence="12">
    <location>
        <begin position="583"/>
        <end position="657"/>
    </location>
</feature>
<proteinExistence type="predicted"/>
<dbReference type="PANTHER" id="PTHR31845">
    <property type="entry name" value="FINGER DOMAIN PROTEIN, PUTATIVE-RELATED"/>
    <property type="match status" value="1"/>
</dbReference>
<evidence type="ECO:0000256" key="8">
    <source>
        <dbReference type="ARBA" id="ARBA00023163"/>
    </source>
</evidence>
<keyword evidence="9" id="KW-0539">Nucleus</keyword>
<feature type="transmembrane region" description="Helical" evidence="11">
    <location>
        <begin position="253"/>
        <end position="271"/>
    </location>
</feature>
<protein>
    <recommendedName>
        <fullName evidence="12">Xylanolytic transcriptional activator regulatory domain-containing protein</fullName>
    </recommendedName>
</protein>
<evidence type="ECO:0000256" key="2">
    <source>
        <dbReference type="ARBA" id="ARBA00004370"/>
    </source>
</evidence>
<evidence type="ECO:0000256" key="1">
    <source>
        <dbReference type="ARBA" id="ARBA00004123"/>
    </source>
</evidence>
<evidence type="ECO:0000256" key="9">
    <source>
        <dbReference type="ARBA" id="ARBA00023242"/>
    </source>
</evidence>
<dbReference type="SUPFAM" id="SSF103473">
    <property type="entry name" value="MFS general substrate transporter"/>
    <property type="match status" value="1"/>
</dbReference>
<feature type="compositionally biased region" description="Basic and acidic residues" evidence="10">
    <location>
        <begin position="349"/>
        <end position="371"/>
    </location>
</feature>
<accession>A0ABR2UGZ3</accession>
<organism evidence="13 14">
    <name type="scientific">Seiridium unicorne</name>
    <dbReference type="NCBI Taxonomy" id="138068"/>
    <lineage>
        <taxon>Eukaryota</taxon>
        <taxon>Fungi</taxon>
        <taxon>Dikarya</taxon>
        <taxon>Ascomycota</taxon>
        <taxon>Pezizomycotina</taxon>
        <taxon>Sordariomycetes</taxon>
        <taxon>Xylariomycetidae</taxon>
        <taxon>Amphisphaeriales</taxon>
        <taxon>Sporocadaceae</taxon>
        <taxon>Seiridium</taxon>
    </lineage>
</organism>
<name>A0ABR2UGZ3_9PEZI</name>
<comment type="subcellular location">
    <subcellularLocation>
        <location evidence="2">Membrane</location>
    </subcellularLocation>
    <subcellularLocation>
        <location evidence="1">Nucleus</location>
    </subcellularLocation>
</comment>
<feature type="compositionally biased region" description="Polar residues" evidence="10">
    <location>
        <begin position="405"/>
        <end position="416"/>
    </location>
</feature>
<dbReference type="Proteomes" id="UP001408356">
    <property type="component" value="Unassembled WGS sequence"/>
</dbReference>
<dbReference type="Pfam" id="PF00083">
    <property type="entry name" value="Sugar_tr"/>
    <property type="match status" value="2"/>
</dbReference>
<dbReference type="SMART" id="SM00906">
    <property type="entry name" value="Fungal_trans"/>
    <property type="match status" value="1"/>
</dbReference>
<evidence type="ECO:0000256" key="7">
    <source>
        <dbReference type="ARBA" id="ARBA00023136"/>
    </source>
</evidence>
<sequence length="910" mass="102043">MAVVNQSGLLLSGAGNIASMNFLGRKYSMLTFGFLFYLEAAKQEIAGLKVFYGGRFIAGLSIGATSMLASQYPGENSRSSIQGSLTTSYKLCIILALSLAYWTNYRVSLSPTLIVIDTVHSYVSQEYLEVCAQVDAEQELTKGDDSTAYKSSWQTKRETRLNYWVVIKDIATIRTNRLPGNNALYLPQVYWDGQFELLRTRKFRNDWGSIRLTYSFNDQSLRLGRTCDAHLSFGWSVAPYVVAAEIFPAHIRLFSMSVCCLINWIVGYGITKAPPLMMANTGCGAFLLYAVLTYIGAVLVNFCMPKLKVRFIESMDDLFQRSIWPMWKHAYPTEDEKVRHDVQEKIVQQVKDEDRGLEKNDAGPTVVHEEQSASSESMVHDLEMMHSSLQSVLGLLSQPPIAPLQSSKQRLQTPSSAEPEEVLPSCDASPGVTPEDDNDLPKVPIHSLYHLTKLSALRSPDTNETDTVPTQNSDIIDDFISRGTLSLEDAERLFRLFVDHLDHFMYGIGASHATLDTLRRSSRILTVSILTVAALHDHQSNSLYGICSKEFRHLLAAGMFNRRINRDYLRAMCIASYWLSEINWTVSGYAIRRATEFNMTNHYNRVTREGNEESADFIRLWYILYICDQHLSTLYGRQSIIREDYTIQNWATFIQSPITTDEDKRLASQVALLNIIQSIRDLFGPDIGEPVPQVYSIQILSFGRQPMAWTVVNNFASHVFRGLQNATIPSYFQECAASATTAAVAIVSTLINDPEIQPALVGMPSYMHSMTAFAAMFLAKATMTYGHQLIDRSIVIDLISRLIALYHSTVAGKFHLVNMMANGLEKLSTALRNRDENRNAVGQSADDTDAFNIDKQSFSHFDDSRNFGGENVVFDESFLMDFNMNIGTSAMHLGDGPTVFGTTDLSPSFL</sequence>
<dbReference type="InterPro" id="IPR036259">
    <property type="entry name" value="MFS_trans_sf"/>
</dbReference>
<feature type="region of interest" description="Disordered" evidence="10">
    <location>
        <begin position="349"/>
        <end position="377"/>
    </location>
</feature>
<dbReference type="EMBL" id="JARVKF010000432">
    <property type="protein sequence ID" value="KAK9413902.1"/>
    <property type="molecule type" value="Genomic_DNA"/>
</dbReference>
<feature type="transmembrane region" description="Helical" evidence="11">
    <location>
        <begin position="277"/>
        <end position="300"/>
    </location>
</feature>
<keyword evidence="14" id="KW-1185">Reference proteome</keyword>
<feature type="region of interest" description="Disordered" evidence="10">
    <location>
        <begin position="405"/>
        <end position="439"/>
    </location>
</feature>
<keyword evidence="5" id="KW-0805">Transcription regulation</keyword>
<dbReference type="InterPro" id="IPR005828">
    <property type="entry name" value="MFS_sugar_transport-like"/>
</dbReference>
<comment type="caution">
    <text evidence="13">The sequence shown here is derived from an EMBL/GenBank/DDBJ whole genome shotgun (WGS) entry which is preliminary data.</text>
</comment>
<evidence type="ECO:0000256" key="5">
    <source>
        <dbReference type="ARBA" id="ARBA00023015"/>
    </source>
</evidence>
<keyword evidence="6" id="KW-0238">DNA-binding</keyword>
<dbReference type="Gene3D" id="1.20.1250.20">
    <property type="entry name" value="MFS general substrate transporter like domains"/>
    <property type="match status" value="2"/>
</dbReference>
<evidence type="ECO:0000313" key="13">
    <source>
        <dbReference type="EMBL" id="KAK9413902.1"/>
    </source>
</evidence>
<evidence type="ECO:0000313" key="14">
    <source>
        <dbReference type="Proteomes" id="UP001408356"/>
    </source>
</evidence>